<comment type="caution">
    <text evidence="1">The sequence shown here is derived from an EMBL/GenBank/DDBJ whole genome shotgun (WGS) entry which is preliminary data.</text>
</comment>
<dbReference type="AlphaFoldDB" id="A0AAV7UYI1"/>
<dbReference type="EMBL" id="JANPWB010000004">
    <property type="protein sequence ID" value="KAJ1194163.1"/>
    <property type="molecule type" value="Genomic_DNA"/>
</dbReference>
<evidence type="ECO:0000313" key="1">
    <source>
        <dbReference type="EMBL" id="KAJ1194163.1"/>
    </source>
</evidence>
<proteinExistence type="predicted"/>
<evidence type="ECO:0000313" key="2">
    <source>
        <dbReference type="Proteomes" id="UP001066276"/>
    </source>
</evidence>
<sequence>MHRSLAGEKKQRTPATLSLAMNLINMPQSGDAPAVSTKAVFELEKLESYTVAQLKRFCKDLACLIRSSTRKEELQKALRALVEAKEAGGHTEEEDEGTRCRGFIMV</sequence>
<organism evidence="1 2">
    <name type="scientific">Pleurodeles waltl</name>
    <name type="common">Iberian ribbed newt</name>
    <dbReference type="NCBI Taxonomy" id="8319"/>
    <lineage>
        <taxon>Eukaryota</taxon>
        <taxon>Metazoa</taxon>
        <taxon>Chordata</taxon>
        <taxon>Craniata</taxon>
        <taxon>Vertebrata</taxon>
        <taxon>Euteleostomi</taxon>
        <taxon>Amphibia</taxon>
        <taxon>Batrachia</taxon>
        <taxon>Caudata</taxon>
        <taxon>Salamandroidea</taxon>
        <taxon>Salamandridae</taxon>
        <taxon>Pleurodelinae</taxon>
        <taxon>Pleurodeles</taxon>
    </lineage>
</organism>
<gene>
    <name evidence="1" type="ORF">NDU88_003458</name>
</gene>
<keyword evidence="2" id="KW-1185">Reference proteome</keyword>
<dbReference type="Proteomes" id="UP001066276">
    <property type="component" value="Chromosome 2_2"/>
</dbReference>
<name>A0AAV7UYI1_PLEWA</name>
<evidence type="ECO:0008006" key="3">
    <source>
        <dbReference type="Google" id="ProtNLM"/>
    </source>
</evidence>
<protein>
    <recommendedName>
        <fullName evidence="3">SAP domain-containing protein</fullName>
    </recommendedName>
</protein>
<accession>A0AAV7UYI1</accession>
<reference evidence="1" key="1">
    <citation type="journal article" date="2022" name="bioRxiv">
        <title>Sequencing and chromosome-scale assembly of the giantPleurodeles waltlgenome.</title>
        <authorList>
            <person name="Brown T."/>
            <person name="Elewa A."/>
            <person name="Iarovenko S."/>
            <person name="Subramanian E."/>
            <person name="Araus A.J."/>
            <person name="Petzold A."/>
            <person name="Susuki M."/>
            <person name="Suzuki K.-i.T."/>
            <person name="Hayashi T."/>
            <person name="Toyoda A."/>
            <person name="Oliveira C."/>
            <person name="Osipova E."/>
            <person name="Leigh N.D."/>
            <person name="Simon A."/>
            <person name="Yun M.H."/>
        </authorList>
    </citation>
    <scope>NUCLEOTIDE SEQUENCE</scope>
    <source>
        <strain evidence="1">20211129_DDA</strain>
        <tissue evidence="1">Liver</tissue>
    </source>
</reference>